<reference evidence="2" key="1">
    <citation type="submission" date="2021-02" db="EMBL/GenBank/DDBJ databases">
        <title>First Annotated Genome of the Yellow-green Alga Tribonema minus.</title>
        <authorList>
            <person name="Mahan K.M."/>
        </authorList>
    </citation>
    <scope>NUCLEOTIDE SEQUENCE</scope>
    <source>
        <strain evidence="2">UTEX B ZZ1240</strain>
    </source>
</reference>
<protein>
    <submittedName>
        <fullName evidence="2">Uncharacterized protein</fullName>
    </submittedName>
</protein>
<gene>
    <name evidence="2" type="ORF">JKP88DRAFT_254487</name>
</gene>
<dbReference type="OrthoDB" id="10646368at2759"/>
<name>A0A835Z2Z5_9STRA</name>
<feature type="chain" id="PRO_5032933808" evidence="1">
    <location>
        <begin position="17"/>
        <end position="243"/>
    </location>
</feature>
<accession>A0A835Z2Z5</accession>
<comment type="caution">
    <text evidence="2">The sequence shown here is derived from an EMBL/GenBank/DDBJ whole genome shotgun (WGS) entry which is preliminary data.</text>
</comment>
<dbReference type="AlphaFoldDB" id="A0A835Z2Z5"/>
<proteinExistence type="predicted"/>
<sequence length="243" mass="26418">MNALLITLGFLGVVHGFVPAGAVHNVQWHSGSSLSQLPEGLLLRAATTGDNQDYSMQDLMDAVNALHDEVRSFRTMMDAKQSGDVSELPWFNSDGSVDHNGLDKFIGACKDKALCRHLRQLRDVLLLNKEDRVQELVGSSSGIMCLLAAAHAPQFLNENDKTHIVPADTLEFDLTRHTVNAVVMSDRRLAIDIAIGEASAALPPVEEAVQQLGLSLGAFKWLITMCRPDPKPEAVLVGRLCIS</sequence>
<dbReference type="EMBL" id="JAFCMP010000109">
    <property type="protein sequence ID" value="KAG5186617.1"/>
    <property type="molecule type" value="Genomic_DNA"/>
</dbReference>
<keyword evidence="1" id="KW-0732">Signal</keyword>
<evidence type="ECO:0000256" key="1">
    <source>
        <dbReference type="SAM" id="SignalP"/>
    </source>
</evidence>
<dbReference type="Proteomes" id="UP000664859">
    <property type="component" value="Unassembled WGS sequence"/>
</dbReference>
<evidence type="ECO:0000313" key="2">
    <source>
        <dbReference type="EMBL" id="KAG5186617.1"/>
    </source>
</evidence>
<organism evidence="2 3">
    <name type="scientific">Tribonema minus</name>
    <dbReference type="NCBI Taxonomy" id="303371"/>
    <lineage>
        <taxon>Eukaryota</taxon>
        <taxon>Sar</taxon>
        <taxon>Stramenopiles</taxon>
        <taxon>Ochrophyta</taxon>
        <taxon>PX clade</taxon>
        <taxon>Xanthophyceae</taxon>
        <taxon>Tribonematales</taxon>
        <taxon>Tribonemataceae</taxon>
        <taxon>Tribonema</taxon>
    </lineage>
</organism>
<keyword evidence="3" id="KW-1185">Reference proteome</keyword>
<feature type="signal peptide" evidence="1">
    <location>
        <begin position="1"/>
        <end position="16"/>
    </location>
</feature>
<evidence type="ECO:0000313" key="3">
    <source>
        <dbReference type="Proteomes" id="UP000664859"/>
    </source>
</evidence>